<dbReference type="RefSeq" id="WP_345722606.1">
    <property type="nucleotide sequence ID" value="NZ_BAABRU010000009.1"/>
</dbReference>
<feature type="transmembrane region" description="Helical" evidence="1">
    <location>
        <begin position="709"/>
        <end position="730"/>
    </location>
</feature>
<keyword evidence="1" id="KW-0472">Membrane</keyword>
<feature type="transmembrane region" description="Helical" evidence="1">
    <location>
        <begin position="671"/>
        <end position="689"/>
    </location>
</feature>
<comment type="caution">
    <text evidence="2">The sequence shown here is derived from an EMBL/GenBank/DDBJ whole genome shotgun (WGS) entry which is preliminary data.</text>
</comment>
<proteinExistence type="predicted"/>
<dbReference type="Proteomes" id="UP001428290">
    <property type="component" value="Unassembled WGS sequence"/>
</dbReference>
<accession>A0ABP9X3Q8</accession>
<keyword evidence="1" id="KW-1133">Transmembrane helix</keyword>
<evidence type="ECO:0000256" key="1">
    <source>
        <dbReference type="SAM" id="Phobius"/>
    </source>
</evidence>
<keyword evidence="1" id="KW-0812">Transmembrane</keyword>
<protein>
    <recommendedName>
        <fullName evidence="4">Spermidine synthase</fullName>
    </recommendedName>
</protein>
<sequence length="802" mass="87270">MPIYVGLFLIAFATLSVEISLSRLLSVMTWYHLAFFAVSTAMLGMTAGATTVYLQPNRFSRERLADSSAKASLAYACATPVMLLILCRIPFDTGSTIQRLLQMVLATFACSLPFYFSGIVISAILTKSPLPIGRLYGSDLIGAALGCLFVLGGLAFLDAPSFILLCGAIGAVAALSFAWKSSSSRLRQLCYGIGAVLILAAGFNQSTGALIRPLYVKGLAEDSTNLLLEEWNSFSRVVVFNQQNANLEYWGASPVAPQNLLPQYQMNIDGAAGTSVRQFSSLADIEHLKYDVTNMVYYLRPQGSAAVIGVGGGRDLQSAILFGHEQVTGIELNPIFVDLLQNRFKEFAGLANRPGVSFVVDEARSYLSRTDQRYTTIQMSLIDTWASTGAGAYSLSENGLYTIEAWQVFLDRLTDDGIFTVSRWYSSDNVDETGRIVSLAVATLQQAGITDPSRHIALIGSGKVSTLLLSRQPFSEQDIAQLQQVTSDLQYRPLIIPGTPPENAVLRSIVEVTSPEALIEAVRDQPLNYTPTTDENPYFFNMLRLDRMDVALNKTSVDNGVIDGNLTATLTLVGLIVCLLIFAVLTIVMPLILRSRAKNIDSGKIVWSAAAYFSLIGSGFMCVEIALMQRLSVFLGHPVYALGILLFTIIASTGVGSFFSERLPLTRKPWIFVMPIVTALTILIIRFVLSEVIAAMITAPMATKITVSILLMFPLGLLLGLFFPTGMQLVRASGATETPWYWALNGIFGVLCSALAVLISIYFAISVNFYIGVVCYSLLVLCLNHMRNLKEANSSLVQETAN</sequence>
<dbReference type="SUPFAM" id="SSF53335">
    <property type="entry name" value="S-adenosyl-L-methionine-dependent methyltransferases"/>
    <property type="match status" value="1"/>
</dbReference>
<dbReference type="InterPro" id="IPR029063">
    <property type="entry name" value="SAM-dependent_MTases_sf"/>
</dbReference>
<feature type="transmembrane region" description="Helical" evidence="1">
    <location>
        <begin position="742"/>
        <end position="763"/>
    </location>
</feature>
<feature type="transmembrane region" description="Helical" evidence="1">
    <location>
        <begin position="103"/>
        <end position="125"/>
    </location>
</feature>
<evidence type="ECO:0000313" key="3">
    <source>
        <dbReference type="Proteomes" id="UP001428290"/>
    </source>
</evidence>
<feature type="transmembrane region" description="Helical" evidence="1">
    <location>
        <begin position="162"/>
        <end position="179"/>
    </location>
</feature>
<feature type="transmembrane region" description="Helical" evidence="1">
    <location>
        <begin position="73"/>
        <end position="91"/>
    </location>
</feature>
<feature type="transmembrane region" description="Helical" evidence="1">
    <location>
        <begin position="639"/>
        <end position="659"/>
    </location>
</feature>
<name>A0ABP9X3Q8_9CHLR</name>
<feature type="transmembrane region" description="Helical" evidence="1">
    <location>
        <begin position="605"/>
        <end position="627"/>
    </location>
</feature>
<feature type="transmembrane region" description="Helical" evidence="1">
    <location>
        <begin position="30"/>
        <end position="53"/>
    </location>
</feature>
<evidence type="ECO:0000313" key="2">
    <source>
        <dbReference type="EMBL" id="GAA5528986.1"/>
    </source>
</evidence>
<feature type="transmembrane region" description="Helical" evidence="1">
    <location>
        <begin position="137"/>
        <end position="156"/>
    </location>
</feature>
<gene>
    <name evidence="2" type="ORF">Hgul01_02789</name>
</gene>
<feature type="transmembrane region" description="Helical" evidence="1">
    <location>
        <begin position="769"/>
        <end position="786"/>
    </location>
</feature>
<dbReference type="Gene3D" id="3.40.50.150">
    <property type="entry name" value="Vaccinia Virus protein VP39"/>
    <property type="match status" value="1"/>
</dbReference>
<dbReference type="CDD" id="cd02440">
    <property type="entry name" value="AdoMet_MTases"/>
    <property type="match status" value="1"/>
</dbReference>
<reference evidence="2 3" key="1">
    <citation type="submission" date="2024-02" db="EMBL/GenBank/DDBJ databases">
        <title>Herpetosiphon gulosus NBRC 112829.</title>
        <authorList>
            <person name="Ichikawa N."/>
            <person name="Katano-Makiyama Y."/>
            <person name="Hidaka K."/>
        </authorList>
    </citation>
    <scope>NUCLEOTIDE SEQUENCE [LARGE SCALE GENOMIC DNA]</scope>
    <source>
        <strain evidence="2 3">NBRC 112829</strain>
    </source>
</reference>
<evidence type="ECO:0008006" key="4">
    <source>
        <dbReference type="Google" id="ProtNLM"/>
    </source>
</evidence>
<dbReference type="EMBL" id="BAABRU010000009">
    <property type="protein sequence ID" value="GAA5528986.1"/>
    <property type="molecule type" value="Genomic_DNA"/>
</dbReference>
<keyword evidence="3" id="KW-1185">Reference proteome</keyword>
<organism evidence="2 3">
    <name type="scientific">Herpetosiphon gulosus</name>
    <dbReference type="NCBI Taxonomy" id="1973496"/>
    <lineage>
        <taxon>Bacteria</taxon>
        <taxon>Bacillati</taxon>
        <taxon>Chloroflexota</taxon>
        <taxon>Chloroflexia</taxon>
        <taxon>Herpetosiphonales</taxon>
        <taxon>Herpetosiphonaceae</taxon>
        <taxon>Herpetosiphon</taxon>
    </lineage>
</organism>
<feature type="transmembrane region" description="Helical" evidence="1">
    <location>
        <begin position="572"/>
        <end position="593"/>
    </location>
</feature>